<evidence type="ECO:0000259" key="4">
    <source>
        <dbReference type="PROSITE" id="PS50987"/>
    </source>
</evidence>
<keyword evidence="6" id="KW-1185">Reference proteome</keyword>
<dbReference type="Gene3D" id="1.10.10.10">
    <property type="entry name" value="Winged helix-like DNA-binding domain superfamily/Winged helix DNA-binding domain"/>
    <property type="match status" value="1"/>
</dbReference>
<name>A0ABQ5MKD5_9FLAO</name>
<feature type="domain" description="HTH arsR-type" evidence="4">
    <location>
        <begin position="1"/>
        <end position="100"/>
    </location>
</feature>
<evidence type="ECO:0000256" key="2">
    <source>
        <dbReference type="ARBA" id="ARBA00023125"/>
    </source>
</evidence>
<dbReference type="RefSeq" id="WP_281765030.1">
    <property type="nucleotide sequence ID" value="NZ_BRVO01000002.1"/>
</dbReference>
<comment type="caution">
    <text evidence="5">The sequence shown here is derived from an EMBL/GenBank/DDBJ whole genome shotgun (WGS) entry which is preliminary data.</text>
</comment>
<evidence type="ECO:0000313" key="6">
    <source>
        <dbReference type="Proteomes" id="UP001143543"/>
    </source>
</evidence>
<dbReference type="InterPro" id="IPR036390">
    <property type="entry name" value="WH_DNA-bd_sf"/>
</dbReference>
<dbReference type="InterPro" id="IPR001845">
    <property type="entry name" value="HTH_ArsR_DNA-bd_dom"/>
</dbReference>
<dbReference type="Proteomes" id="UP001143543">
    <property type="component" value="Unassembled WGS sequence"/>
</dbReference>
<dbReference type="EMBL" id="BRVO01000002">
    <property type="protein sequence ID" value="GLB49392.1"/>
    <property type="molecule type" value="Genomic_DNA"/>
</dbReference>
<dbReference type="SUPFAM" id="SSF46785">
    <property type="entry name" value="Winged helix' DNA-binding domain"/>
    <property type="match status" value="1"/>
</dbReference>
<keyword evidence="3" id="KW-0804">Transcription</keyword>
<evidence type="ECO:0000313" key="5">
    <source>
        <dbReference type="EMBL" id="GLB49392.1"/>
    </source>
</evidence>
<dbReference type="InterPro" id="IPR051081">
    <property type="entry name" value="HTH_MetalResp_TranReg"/>
</dbReference>
<dbReference type="SMART" id="SM00418">
    <property type="entry name" value="HTH_ARSR"/>
    <property type="match status" value="1"/>
</dbReference>
<dbReference type="PANTHER" id="PTHR33154:SF33">
    <property type="entry name" value="TRANSCRIPTIONAL REPRESSOR SDPR"/>
    <property type="match status" value="1"/>
</dbReference>
<evidence type="ECO:0000256" key="3">
    <source>
        <dbReference type="ARBA" id="ARBA00023163"/>
    </source>
</evidence>
<dbReference type="InterPro" id="IPR011991">
    <property type="entry name" value="ArsR-like_HTH"/>
</dbReference>
<reference evidence="5" key="1">
    <citation type="submission" date="2022-07" db="EMBL/GenBank/DDBJ databases">
        <title>Taxonomy of Novel Oxalotrophic and Methylotrophic Bacteria.</title>
        <authorList>
            <person name="Sahin N."/>
            <person name="Tani A."/>
        </authorList>
    </citation>
    <scope>NUCLEOTIDE SEQUENCE</scope>
    <source>
        <strain evidence="5">Y10</strain>
    </source>
</reference>
<evidence type="ECO:0000256" key="1">
    <source>
        <dbReference type="ARBA" id="ARBA00023015"/>
    </source>
</evidence>
<gene>
    <name evidence="5" type="primary">arsR</name>
    <name evidence="5" type="ORF">Y10_17600</name>
</gene>
<dbReference type="PANTHER" id="PTHR33154">
    <property type="entry name" value="TRANSCRIPTIONAL REGULATOR, ARSR FAMILY"/>
    <property type="match status" value="1"/>
</dbReference>
<protein>
    <submittedName>
        <fullName evidence="5">Transcriptional regulator</fullName>
    </submittedName>
</protein>
<accession>A0ABQ5MKD5</accession>
<keyword evidence="1" id="KW-0805">Transcription regulation</keyword>
<keyword evidence="2" id="KW-0238">DNA-binding</keyword>
<dbReference type="InterPro" id="IPR036388">
    <property type="entry name" value="WH-like_DNA-bd_sf"/>
</dbReference>
<organism evidence="5 6">
    <name type="scientific">Neptunitalea lumnitzerae</name>
    <dbReference type="NCBI Taxonomy" id="2965509"/>
    <lineage>
        <taxon>Bacteria</taxon>
        <taxon>Pseudomonadati</taxon>
        <taxon>Bacteroidota</taxon>
        <taxon>Flavobacteriia</taxon>
        <taxon>Flavobacteriales</taxon>
        <taxon>Flavobacteriaceae</taxon>
        <taxon>Neptunitalea</taxon>
    </lineage>
</organism>
<dbReference type="PROSITE" id="PS50987">
    <property type="entry name" value="HTH_ARSR_2"/>
    <property type="match status" value="1"/>
</dbReference>
<dbReference type="CDD" id="cd00090">
    <property type="entry name" value="HTH_ARSR"/>
    <property type="match status" value="1"/>
</dbReference>
<sequence>MKAKQFVEISKCLSNQTRLDILEWLKDPEGNFPPNTSSMPNTEGVCVTFIHEKTGLSQSTISTYLTSMLRCELLEMKRVGKWTYFKRNEKVIKAYCDYLL</sequence>
<proteinExistence type="predicted"/>